<evidence type="ECO:0000256" key="2">
    <source>
        <dbReference type="ARBA" id="ARBA00006427"/>
    </source>
</evidence>
<keyword evidence="3" id="KW-0539">Nucleus</keyword>
<dbReference type="InterPro" id="IPR016024">
    <property type="entry name" value="ARM-type_fold"/>
</dbReference>
<evidence type="ECO:0000256" key="4">
    <source>
        <dbReference type="SAM" id="MobiDB-lite"/>
    </source>
</evidence>
<sequence>MTKSSRHKKLRKQEKAKTQLTGVKKLSKPQNVVVPTLRVKKILIREQLKISSLPLGSRVPSSSSASVHSSSVVEDDELTTRRKQSIQDLLSTVNHHNTNLRKDAVIGLQEIASIQITAIIRNLDKILAKIASLTSDEENIVRKENLKLAEIVFSKVAENQLRPFWSMLVAHLKCTLTHLVPSVRYNALLFIELLIQHYPGLVMESCSAILPSVLSLISTTYNDRDSSTSSSRMKSGSVTRLKVEVSGKHNDMTERLKVLKLLSKCIGITSNDSKNGNANIPSRCCLAMEPSEYLSVRYPFGYCWDQIRENELKETYRTGTSLSSYESRLYSSITADPFSSNFSSDQNKVTSNFWYGFVTSTVSVLIETWVELGPSSQKSGNANSDKRGTKKFRQPDSIIIGSDKDAANDSTNIGRRNGYHILNESTVDSLLCIATLFEQIFQRNSIISADEVGSMEVEEQMIKSIKKNQGQNIAKYFFQMMPYISLHESRRKDVTNVNLKLFLIAGRLKMFDSNMKKKLQIFIEGVIDAAVVDKEQCKIILNILSFVEGDKAKTLSTNFLTHVSKIGHVSVVADFLRDIIHPSNNAVSNKATADLLRNLQWNNIVTELINCWVERDADVRILFEVLSFVSLRRLADMEAILQGNLDTIKNLVDNSKQSGTCDAAYRTFFYSNATSCFRDNFEVMIS</sequence>
<dbReference type="SUPFAM" id="SSF48371">
    <property type="entry name" value="ARM repeat"/>
    <property type="match status" value="1"/>
</dbReference>
<name>A0ABP1QWT9_9HEXA</name>
<evidence type="ECO:0000256" key="3">
    <source>
        <dbReference type="ARBA" id="ARBA00023242"/>
    </source>
</evidence>
<gene>
    <name evidence="6" type="ORF">ODALV1_LOCUS15985</name>
</gene>
<protein>
    <recommendedName>
        <fullName evidence="5">Pre-rRNA-processing protein Ipi1 N-terminal domain-containing protein</fullName>
    </recommendedName>
</protein>
<feature type="domain" description="Pre-rRNA-processing protein Ipi1 N-terminal" evidence="5">
    <location>
        <begin position="160"/>
        <end position="265"/>
    </location>
</feature>
<dbReference type="PANTHER" id="PTHR16056">
    <property type="entry name" value="REGULATOR OF MICROTUBULE DYNAMICS PROTEIN"/>
    <property type="match status" value="1"/>
</dbReference>
<comment type="similarity">
    <text evidence="2">Belongs to the IPI1/TEX10 family.</text>
</comment>
<accession>A0ABP1QWT9</accession>
<reference evidence="6 7" key="1">
    <citation type="submission" date="2024-08" db="EMBL/GenBank/DDBJ databases">
        <authorList>
            <person name="Cucini C."/>
            <person name="Frati F."/>
        </authorList>
    </citation>
    <scope>NUCLEOTIDE SEQUENCE [LARGE SCALE GENOMIC DNA]</scope>
</reference>
<evidence type="ECO:0000313" key="6">
    <source>
        <dbReference type="EMBL" id="CAL8113343.1"/>
    </source>
</evidence>
<keyword evidence="7" id="KW-1185">Reference proteome</keyword>
<dbReference type="Pfam" id="PF12333">
    <property type="entry name" value="Ipi1_N"/>
    <property type="match status" value="1"/>
</dbReference>
<dbReference type="PANTHER" id="PTHR16056:SF2">
    <property type="entry name" value="TESTIS-EXPRESSED PROTEIN 10"/>
    <property type="match status" value="1"/>
</dbReference>
<dbReference type="Gene3D" id="1.25.10.10">
    <property type="entry name" value="Leucine-rich Repeat Variant"/>
    <property type="match status" value="1"/>
</dbReference>
<evidence type="ECO:0000256" key="1">
    <source>
        <dbReference type="ARBA" id="ARBA00004123"/>
    </source>
</evidence>
<dbReference type="Proteomes" id="UP001642540">
    <property type="component" value="Unassembled WGS sequence"/>
</dbReference>
<proteinExistence type="inferred from homology"/>
<dbReference type="EMBL" id="CAXLJM020000049">
    <property type="protein sequence ID" value="CAL8113343.1"/>
    <property type="molecule type" value="Genomic_DNA"/>
</dbReference>
<comment type="subcellular location">
    <subcellularLocation>
        <location evidence="1">Nucleus</location>
    </subcellularLocation>
</comment>
<evidence type="ECO:0000259" key="5">
    <source>
        <dbReference type="Pfam" id="PF12333"/>
    </source>
</evidence>
<evidence type="ECO:0000313" key="7">
    <source>
        <dbReference type="Proteomes" id="UP001642540"/>
    </source>
</evidence>
<feature type="compositionally biased region" description="Low complexity" evidence="4">
    <location>
        <begin position="55"/>
        <end position="72"/>
    </location>
</feature>
<feature type="region of interest" description="Disordered" evidence="4">
    <location>
        <begin position="55"/>
        <end position="76"/>
    </location>
</feature>
<dbReference type="InterPro" id="IPR024679">
    <property type="entry name" value="Ipi1_N"/>
</dbReference>
<organism evidence="6 7">
    <name type="scientific">Orchesella dallaii</name>
    <dbReference type="NCBI Taxonomy" id="48710"/>
    <lineage>
        <taxon>Eukaryota</taxon>
        <taxon>Metazoa</taxon>
        <taxon>Ecdysozoa</taxon>
        <taxon>Arthropoda</taxon>
        <taxon>Hexapoda</taxon>
        <taxon>Collembola</taxon>
        <taxon>Entomobryomorpha</taxon>
        <taxon>Entomobryoidea</taxon>
        <taxon>Orchesellidae</taxon>
        <taxon>Orchesellinae</taxon>
        <taxon>Orchesella</taxon>
    </lineage>
</organism>
<dbReference type="InterPro" id="IPR011989">
    <property type="entry name" value="ARM-like"/>
</dbReference>
<comment type="caution">
    <text evidence="6">The sequence shown here is derived from an EMBL/GenBank/DDBJ whole genome shotgun (WGS) entry which is preliminary data.</text>
</comment>